<dbReference type="PANTHER" id="PTHR43337:SF1">
    <property type="entry name" value="XANTHINE_URACIL PERMEASE C887.17-RELATED"/>
    <property type="match status" value="1"/>
</dbReference>
<name>A0A174GTX3_9BACE</name>
<evidence type="ECO:0000313" key="10">
    <source>
        <dbReference type="EMBL" id="CUO66152.1"/>
    </source>
</evidence>
<dbReference type="RefSeq" id="WP_055279252.1">
    <property type="nucleotide sequence ID" value="NZ_CABIXA010000013.1"/>
</dbReference>
<dbReference type="PANTHER" id="PTHR43337">
    <property type="entry name" value="XANTHINE/URACIL PERMEASE C887.17-RELATED"/>
    <property type="match status" value="1"/>
</dbReference>
<dbReference type="InterPro" id="IPR045018">
    <property type="entry name" value="Azg-like"/>
</dbReference>
<dbReference type="PIRSF" id="PIRSF005353">
    <property type="entry name" value="PbuG"/>
    <property type="match status" value="1"/>
</dbReference>
<feature type="transmembrane region" description="Helical" evidence="9">
    <location>
        <begin position="53"/>
        <end position="73"/>
    </location>
</feature>
<evidence type="ECO:0000256" key="5">
    <source>
        <dbReference type="ARBA" id="ARBA00022692"/>
    </source>
</evidence>
<dbReference type="InterPro" id="IPR026033">
    <property type="entry name" value="Azg-like_bact_archaea"/>
</dbReference>
<evidence type="ECO:0000313" key="11">
    <source>
        <dbReference type="Proteomes" id="UP000095517"/>
    </source>
</evidence>
<feature type="transmembrane region" description="Helical" evidence="9">
    <location>
        <begin position="136"/>
        <end position="154"/>
    </location>
</feature>
<evidence type="ECO:0000256" key="8">
    <source>
        <dbReference type="PIRNR" id="PIRNR005353"/>
    </source>
</evidence>
<accession>A0A174GTX3</accession>
<dbReference type="AlphaFoldDB" id="A0A174GTX3"/>
<feature type="transmembrane region" description="Helical" evidence="9">
    <location>
        <begin position="376"/>
        <end position="403"/>
    </location>
</feature>
<feature type="transmembrane region" description="Helical" evidence="9">
    <location>
        <begin position="174"/>
        <end position="192"/>
    </location>
</feature>
<keyword evidence="3 8" id="KW-0813">Transport</keyword>
<keyword evidence="4 8" id="KW-1003">Cell membrane</keyword>
<dbReference type="InterPro" id="IPR006043">
    <property type="entry name" value="NCS2"/>
</dbReference>
<reference evidence="10 11" key="1">
    <citation type="submission" date="2015-09" db="EMBL/GenBank/DDBJ databases">
        <authorList>
            <consortium name="Pathogen Informatics"/>
        </authorList>
    </citation>
    <scope>NUCLEOTIDE SEQUENCE [LARGE SCALE GENOMIC DNA]</scope>
    <source>
        <strain evidence="10 11">2789STDY5608840</strain>
    </source>
</reference>
<dbReference type="GO" id="GO:0005345">
    <property type="term" value="F:purine nucleobase transmembrane transporter activity"/>
    <property type="evidence" value="ECO:0007669"/>
    <property type="project" value="TreeGrafter"/>
</dbReference>
<evidence type="ECO:0000256" key="4">
    <source>
        <dbReference type="ARBA" id="ARBA00022475"/>
    </source>
</evidence>
<dbReference type="Pfam" id="PF00860">
    <property type="entry name" value="Xan_ur_permease"/>
    <property type="match status" value="1"/>
</dbReference>
<feature type="transmembrane region" description="Helical" evidence="9">
    <location>
        <begin position="105"/>
        <end position="124"/>
    </location>
</feature>
<keyword evidence="6 8" id="KW-1133">Transmembrane helix</keyword>
<keyword evidence="5 8" id="KW-0812">Transmembrane</keyword>
<evidence type="ECO:0000256" key="2">
    <source>
        <dbReference type="ARBA" id="ARBA00005697"/>
    </source>
</evidence>
<evidence type="ECO:0000256" key="3">
    <source>
        <dbReference type="ARBA" id="ARBA00022448"/>
    </source>
</evidence>
<feature type="transmembrane region" description="Helical" evidence="9">
    <location>
        <begin position="199"/>
        <end position="224"/>
    </location>
</feature>
<comment type="similarity">
    <text evidence="2 8">Belongs to the nucleobase:cation symporter-2 (NCS2) (TC 2.A.40) family. Azg-like subfamily.</text>
</comment>
<feature type="transmembrane region" description="Helical" evidence="9">
    <location>
        <begin position="286"/>
        <end position="308"/>
    </location>
</feature>
<evidence type="ECO:0000256" key="7">
    <source>
        <dbReference type="ARBA" id="ARBA00023136"/>
    </source>
</evidence>
<feature type="transmembrane region" description="Helical" evidence="9">
    <location>
        <begin position="244"/>
        <end position="265"/>
    </location>
</feature>
<evidence type="ECO:0000256" key="1">
    <source>
        <dbReference type="ARBA" id="ARBA00004651"/>
    </source>
</evidence>
<dbReference type="STRING" id="338188.ERS852397_02506"/>
<feature type="transmembrane region" description="Helical" evidence="9">
    <location>
        <begin position="80"/>
        <end position="99"/>
    </location>
</feature>
<evidence type="ECO:0000256" key="9">
    <source>
        <dbReference type="SAM" id="Phobius"/>
    </source>
</evidence>
<gene>
    <name evidence="10" type="primary">pbuG</name>
    <name evidence="10" type="ORF">ERS852397_02506</name>
</gene>
<protein>
    <submittedName>
        <fullName evidence="10">Guanine/hypoxanthine permease pbuG</fullName>
    </submittedName>
</protein>
<organism evidence="10 11">
    <name type="scientific">Bacteroides finegoldii</name>
    <dbReference type="NCBI Taxonomy" id="338188"/>
    <lineage>
        <taxon>Bacteria</taxon>
        <taxon>Pseudomonadati</taxon>
        <taxon>Bacteroidota</taxon>
        <taxon>Bacteroidia</taxon>
        <taxon>Bacteroidales</taxon>
        <taxon>Bacteroidaceae</taxon>
        <taxon>Bacteroides</taxon>
    </lineage>
</organism>
<comment type="subcellular location">
    <subcellularLocation>
        <location evidence="1 8">Cell membrane</location>
        <topology evidence="1 8">Multi-pass membrane protein</topology>
    </subcellularLocation>
</comment>
<evidence type="ECO:0000256" key="6">
    <source>
        <dbReference type="ARBA" id="ARBA00022989"/>
    </source>
</evidence>
<feature type="transmembrane region" description="Helical" evidence="9">
    <location>
        <begin position="320"/>
        <end position="342"/>
    </location>
</feature>
<feature type="transmembrane region" description="Helical" evidence="9">
    <location>
        <begin position="347"/>
        <end position="364"/>
    </location>
</feature>
<keyword evidence="7 8" id="KW-0472">Membrane</keyword>
<proteinExistence type="inferred from homology"/>
<dbReference type="EMBL" id="CYZH01000013">
    <property type="protein sequence ID" value="CUO66152.1"/>
    <property type="molecule type" value="Genomic_DNA"/>
</dbReference>
<sequence>MENKNMLQKLFGFNSHSMQVRTEILAGITTFLTMSYILAVNPSILGVTGMDKGAVFTATATASLIATLIMAVWAKLPFALAPGMGLNAFFAFTVCLGMGNTWEFALTAVLIEGILFILLTLSNLREAILNAIPDSLKNAIGAGIGLFIAFIGLQNAGVITKNDATLVTLGNITSGSPLLALIGLAITSVLLIKKVKGSMLWGILLTMLIGIPMGITEFNGIVSIPPSLEPVFFKFDFSKVLTTQMAFTVFTLLFIDMFDTIGTLVGVSNKAGMLVNGKVPRAKQAFMADAIGTTVGAMLGTNTVSTFVESASGIAQGGRSGITSFVTAICFGIALLFAPLFLSIPSAATCPILVLVGLFMMSPIKDIDLDDFTESVPAFICIIMIPMAYSISDGIVLGLISYVLTNLLSGKFKKISLTMYILAALFTLKYLV</sequence>
<dbReference type="GO" id="GO:0005886">
    <property type="term" value="C:plasma membrane"/>
    <property type="evidence" value="ECO:0007669"/>
    <property type="project" value="UniProtKB-SubCell"/>
</dbReference>
<feature type="transmembrane region" description="Helical" evidence="9">
    <location>
        <begin position="20"/>
        <end position="41"/>
    </location>
</feature>
<dbReference type="Proteomes" id="UP000095517">
    <property type="component" value="Unassembled WGS sequence"/>
</dbReference>